<feature type="coiled-coil region" evidence="1">
    <location>
        <begin position="26"/>
        <end position="60"/>
    </location>
</feature>
<evidence type="ECO:0000256" key="2">
    <source>
        <dbReference type="SAM" id="MobiDB-lite"/>
    </source>
</evidence>
<protein>
    <submittedName>
        <fullName evidence="3">Uncharacterized protein</fullName>
    </submittedName>
</protein>
<evidence type="ECO:0000256" key="1">
    <source>
        <dbReference type="SAM" id="Coils"/>
    </source>
</evidence>
<feature type="region of interest" description="Disordered" evidence="2">
    <location>
        <begin position="169"/>
        <end position="252"/>
    </location>
</feature>
<name>A0A0D6LUM5_9BILA</name>
<evidence type="ECO:0000313" key="4">
    <source>
        <dbReference type="Proteomes" id="UP000054495"/>
    </source>
</evidence>
<evidence type="ECO:0000313" key="3">
    <source>
        <dbReference type="EMBL" id="EPB74883.1"/>
    </source>
</evidence>
<keyword evidence="4" id="KW-1185">Reference proteome</keyword>
<reference evidence="3 4" key="1">
    <citation type="submission" date="2013-05" db="EMBL/GenBank/DDBJ databases">
        <title>Draft genome of the parasitic nematode Anyclostoma ceylanicum.</title>
        <authorList>
            <person name="Mitreva M."/>
        </authorList>
    </citation>
    <scope>NUCLEOTIDE SEQUENCE [LARGE SCALE GENOMIC DNA]</scope>
</reference>
<sequence>MVDNGNDKDFVDKFHAWSLKEDKKLCDSMESGKENVIARIKQLEQKLSQTTQSIQQLSSYVDKVHASLAASSYSRFIEQEIADDFHQRATLPEGTIATSAEGKNLEGTILAFEVLRTAISVGIGNIAQLKEDIKAVSSVPDLISATPTMSGIKSSSEDLGDHTTIMRESAVEQEKTESDRTGVTRRLVPGESEMLDDAHTHTDLTPIPSATDSSAKNLTTSTVPSELNRSFLASKTGKEDTDTSERNLTVSSGAVSSELNKSFLAVTSSSGKSDSSGKHSTSSGTVPSELVNRSFLAGTTSADISDLGPKNLSSSGSGAVPSELVFRLCSKMTTPMMVLQGEFCAVAEELKKTENTSVVEAAKDTPSEPLCPKKITDKYKSIFDDEDDDDDLFDIKSKKKQEEVSVPSTKPPPKKLQESNFSKLLGEKLARGPVQPHAVDVPVNLKLDSFKTLLGQMPIIQDLIYTIITMKRLQNRKVIKGAEIKHVQAKYDEIIEKRRVMRSPVGSRVDGV</sequence>
<gene>
    <name evidence="3" type="ORF">ANCCEY_06033</name>
</gene>
<feature type="compositionally biased region" description="Basic and acidic residues" evidence="2">
    <location>
        <begin position="169"/>
        <end position="182"/>
    </location>
</feature>
<dbReference type="AlphaFoldDB" id="A0A0D6LUM5"/>
<organism evidence="3 4">
    <name type="scientific">Ancylostoma ceylanicum</name>
    <dbReference type="NCBI Taxonomy" id="53326"/>
    <lineage>
        <taxon>Eukaryota</taxon>
        <taxon>Metazoa</taxon>
        <taxon>Ecdysozoa</taxon>
        <taxon>Nematoda</taxon>
        <taxon>Chromadorea</taxon>
        <taxon>Rhabditida</taxon>
        <taxon>Rhabditina</taxon>
        <taxon>Rhabditomorpha</taxon>
        <taxon>Strongyloidea</taxon>
        <taxon>Ancylostomatidae</taxon>
        <taxon>Ancylostomatinae</taxon>
        <taxon>Ancylostoma</taxon>
    </lineage>
</organism>
<dbReference type="EMBL" id="KE124924">
    <property type="protein sequence ID" value="EPB74883.1"/>
    <property type="molecule type" value="Genomic_DNA"/>
</dbReference>
<feature type="compositionally biased region" description="Low complexity" evidence="2">
    <location>
        <begin position="267"/>
        <end position="285"/>
    </location>
</feature>
<accession>A0A0D6LUM5</accession>
<feature type="compositionally biased region" description="Basic and acidic residues" evidence="2">
    <location>
        <begin position="236"/>
        <end position="245"/>
    </location>
</feature>
<proteinExistence type="predicted"/>
<feature type="compositionally biased region" description="Polar residues" evidence="2">
    <location>
        <begin position="208"/>
        <end position="233"/>
    </location>
</feature>
<feature type="region of interest" description="Disordered" evidence="2">
    <location>
        <begin position="267"/>
        <end position="287"/>
    </location>
</feature>
<keyword evidence="1" id="KW-0175">Coiled coil</keyword>
<dbReference type="Proteomes" id="UP000054495">
    <property type="component" value="Unassembled WGS sequence"/>
</dbReference>